<dbReference type="Proteomes" id="UP000197138">
    <property type="component" value="Unassembled WGS sequence"/>
</dbReference>
<sequence length="85" mass="10045">MPRIRSWSHVLENQSLNRLSFSPRKKHSTGEEETVIPELFKGEANLQSLWKNRPHEELLLGSHWIPILALQIQTQCRKRARTWTC</sequence>
<name>A0A218W9N1_PUNGR</name>
<organism evidence="1 2">
    <name type="scientific">Punica granatum</name>
    <name type="common">Pomegranate</name>
    <dbReference type="NCBI Taxonomy" id="22663"/>
    <lineage>
        <taxon>Eukaryota</taxon>
        <taxon>Viridiplantae</taxon>
        <taxon>Streptophyta</taxon>
        <taxon>Embryophyta</taxon>
        <taxon>Tracheophyta</taxon>
        <taxon>Spermatophyta</taxon>
        <taxon>Magnoliopsida</taxon>
        <taxon>eudicotyledons</taxon>
        <taxon>Gunneridae</taxon>
        <taxon>Pentapetalae</taxon>
        <taxon>rosids</taxon>
        <taxon>malvids</taxon>
        <taxon>Myrtales</taxon>
        <taxon>Lythraceae</taxon>
        <taxon>Punica</taxon>
    </lineage>
</organism>
<accession>A0A218W9N1</accession>
<dbReference type="AlphaFoldDB" id="A0A218W9N1"/>
<comment type="caution">
    <text evidence="1">The sequence shown here is derived from an EMBL/GenBank/DDBJ whole genome shotgun (WGS) entry which is preliminary data.</text>
</comment>
<dbReference type="EMBL" id="MTKT01004864">
    <property type="protein sequence ID" value="OWM69577.1"/>
    <property type="molecule type" value="Genomic_DNA"/>
</dbReference>
<reference evidence="2" key="1">
    <citation type="journal article" date="2017" name="Plant J.">
        <title>The pomegranate (Punica granatum L.) genome and the genomics of punicalagin biosynthesis.</title>
        <authorList>
            <person name="Qin G."/>
            <person name="Xu C."/>
            <person name="Ming R."/>
            <person name="Tang H."/>
            <person name="Guyot R."/>
            <person name="Kramer E.M."/>
            <person name="Hu Y."/>
            <person name="Yi X."/>
            <person name="Qi Y."/>
            <person name="Xu X."/>
            <person name="Gao Z."/>
            <person name="Pan H."/>
            <person name="Jian J."/>
            <person name="Tian Y."/>
            <person name="Yue Z."/>
            <person name="Xu Y."/>
        </authorList>
    </citation>
    <scope>NUCLEOTIDE SEQUENCE [LARGE SCALE GENOMIC DNA]</scope>
    <source>
        <strain evidence="2">cv. Dabenzi</strain>
    </source>
</reference>
<evidence type="ECO:0000313" key="2">
    <source>
        <dbReference type="Proteomes" id="UP000197138"/>
    </source>
</evidence>
<evidence type="ECO:0000313" key="1">
    <source>
        <dbReference type="EMBL" id="OWM69577.1"/>
    </source>
</evidence>
<gene>
    <name evidence="1" type="ORF">CDL15_Pgr014038</name>
</gene>
<protein>
    <submittedName>
        <fullName evidence="1">Uncharacterized protein</fullName>
    </submittedName>
</protein>
<proteinExistence type="predicted"/>